<gene>
    <name evidence="1" type="ORF">WN72_11740</name>
</gene>
<accession>A0AAE7TG76</accession>
<dbReference type="AlphaFoldDB" id="A0AAE7TG76"/>
<sequence length="90" mass="9676">MVALCRDNVTLELIVGPSMKHLFPLAVAAALLFHTDARAMLRDASIDHDLGGVKKSFEAMLRAHSGRAIDLGTARAVVRGQDAPEEPVSR</sequence>
<evidence type="ECO:0000313" key="1">
    <source>
        <dbReference type="EMBL" id="QOZ66909.1"/>
    </source>
</evidence>
<name>A0AAE7TG76_9BRAD</name>
<organism evidence="1 2">
    <name type="scientific">Bradyrhizobium arachidis</name>
    <dbReference type="NCBI Taxonomy" id="858423"/>
    <lineage>
        <taxon>Bacteria</taxon>
        <taxon>Pseudomonadati</taxon>
        <taxon>Pseudomonadota</taxon>
        <taxon>Alphaproteobacteria</taxon>
        <taxon>Hyphomicrobiales</taxon>
        <taxon>Nitrobacteraceae</taxon>
        <taxon>Bradyrhizobium</taxon>
    </lineage>
</organism>
<protein>
    <submittedName>
        <fullName evidence="1">Uncharacterized protein</fullName>
    </submittedName>
</protein>
<dbReference type="KEGG" id="barh:WN72_11740"/>
<proteinExistence type="predicted"/>
<dbReference type="EMBL" id="CP030050">
    <property type="protein sequence ID" value="QOZ66909.1"/>
    <property type="molecule type" value="Genomic_DNA"/>
</dbReference>
<dbReference type="Proteomes" id="UP000594015">
    <property type="component" value="Chromosome"/>
</dbReference>
<reference evidence="1 2" key="1">
    <citation type="submission" date="2018-06" db="EMBL/GenBank/DDBJ databases">
        <title>Comparative genomics of Bradyrhizobium nodulating Arachidis hypogaea.</title>
        <authorList>
            <person name="Li Y."/>
        </authorList>
    </citation>
    <scope>NUCLEOTIDE SEQUENCE [LARGE SCALE GENOMIC DNA]</scope>
    <source>
        <strain evidence="1 2">CCBAU 051107</strain>
    </source>
</reference>
<evidence type="ECO:0000313" key="2">
    <source>
        <dbReference type="Proteomes" id="UP000594015"/>
    </source>
</evidence>